<dbReference type="GO" id="GO:0031390">
    <property type="term" value="C:Ctf18 RFC-like complex"/>
    <property type="evidence" value="ECO:0007669"/>
    <property type="project" value="InterPro"/>
</dbReference>
<dbReference type="Proteomes" id="UP000007796">
    <property type="component" value="Unassembled WGS sequence"/>
</dbReference>
<evidence type="ECO:0000256" key="2">
    <source>
        <dbReference type="ARBA" id="ARBA00022705"/>
    </source>
</evidence>
<organism evidence="8">
    <name type="scientific">Grosmannia clavigera (strain kw1407 / UAMH 11150)</name>
    <name type="common">Blue stain fungus</name>
    <name type="synonym">Graphiocladiella clavigera</name>
    <dbReference type="NCBI Taxonomy" id="655863"/>
    <lineage>
        <taxon>Eukaryota</taxon>
        <taxon>Fungi</taxon>
        <taxon>Dikarya</taxon>
        <taxon>Ascomycota</taxon>
        <taxon>Pezizomycotina</taxon>
        <taxon>Sordariomycetes</taxon>
        <taxon>Sordariomycetidae</taxon>
        <taxon>Ophiostomatales</taxon>
        <taxon>Ophiostomataceae</taxon>
        <taxon>Leptographium</taxon>
    </lineage>
</organism>
<dbReference type="FunCoup" id="F0XV08">
    <property type="interactions" value="44"/>
</dbReference>
<dbReference type="HOGENOM" id="CLU_090690_0_0_1"/>
<evidence type="ECO:0000256" key="1">
    <source>
        <dbReference type="ARBA" id="ARBA00004123"/>
    </source>
</evidence>
<evidence type="ECO:0000256" key="4">
    <source>
        <dbReference type="ARBA" id="ARBA00023242"/>
    </source>
</evidence>
<protein>
    <submittedName>
        <fullName evidence="7">Sister chromatid cohesion protein</fullName>
    </submittedName>
</protein>
<evidence type="ECO:0000256" key="5">
    <source>
        <dbReference type="ARBA" id="ARBA00023306"/>
    </source>
</evidence>
<dbReference type="PANTHER" id="PTHR28605:SF1">
    <property type="entry name" value="CHROMOSOME TRANSMISSION FIDELITY FACTOR 8"/>
    <property type="match status" value="1"/>
</dbReference>
<name>F0XV08_GROCL</name>
<dbReference type="GO" id="GO:0007064">
    <property type="term" value="P:mitotic sister chromatid cohesion"/>
    <property type="evidence" value="ECO:0007669"/>
    <property type="project" value="InterPro"/>
</dbReference>
<dbReference type="PANTHER" id="PTHR28605">
    <property type="entry name" value="CTF8, CHROMOSOME TRANSMISSION FIDELITY FACTOR 8 HOMOLOG (S. CEREVISIAE)"/>
    <property type="match status" value="1"/>
</dbReference>
<dbReference type="GO" id="GO:0003677">
    <property type="term" value="F:DNA binding"/>
    <property type="evidence" value="ECO:0007669"/>
    <property type="project" value="UniProtKB-KW"/>
</dbReference>
<dbReference type="GO" id="GO:0006260">
    <property type="term" value="P:DNA replication"/>
    <property type="evidence" value="ECO:0007669"/>
    <property type="project" value="UniProtKB-KW"/>
</dbReference>
<sequence>MASSATIHRRPPPAEAVVANPLPTILQTPAGLALLELQGTINLFGLNEGRVGDEDDDDSTTATVTPIGHLDFPDYNPGGDPADTAWMQRVHLRVGRFQRLTGEVKKLPRPIAVVQRSRPEGTDSTKTGDRLDVVEIVHYKLQFSQRPEPMTTSMHNS</sequence>
<dbReference type="InParanoid" id="F0XV08"/>
<evidence type="ECO:0000313" key="7">
    <source>
        <dbReference type="EMBL" id="EFW98936.1"/>
    </source>
</evidence>
<dbReference type="AlphaFoldDB" id="F0XV08"/>
<keyword evidence="4" id="KW-0539">Nucleus</keyword>
<proteinExistence type="inferred from homology"/>
<dbReference type="STRING" id="655863.F0XV08"/>
<comment type="similarity">
    <text evidence="6">Belongs to the CTF8 family.</text>
</comment>
<gene>
    <name evidence="7" type="ORF">CMQ_4788</name>
</gene>
<evidence type="ECO:0000313" key="8">
    <source>
        <dbReference type="Proteomes" id="UP000007796"/>
    </source>
</evidence>
<keyword evidence="2" id="KW-0235">DNA replication</keyword>
<comment type="subcellular location">
    <subcellularLocation>
        <location evidence="1">Nucleus</location>
    </subcellularLocation>
</comment>
<dbReference type="OrthoDB" id="121932at2759"/>
<keyword evidence="5" id="KW-0131">Cell cycle</keyword>
<keyword evidence="8" id="KW-1185">Reference proteome</keyword>
<reference evidence="7 8" key="1">
    <citation type="journal article" date="2011" name="Proc. Natl. Acad. Sci. U.S.A.">
        <title>Genome and transcriptome analyses of the mountain pine beetle-fungal symbiont Grosmannia clavigera, a lodgepole pine pathogen.</title>
        <authorList>
            <person name="DiGuistini S."/>
            <person name="Wang Y."/>
            <person name="Liao N.Y."/>
            <person name="Taylor G."/>
            <person name="Tanguay P."/>
            <person name="Feau N."/>
            <person name="Henrissat B."/>
            <person name="Chan S.K."/>
            <person name="Hesse-Orce U."/>
            <person name="Alamouti S.M."/>
            <person name="Tsui C.K.M."/>
            <person name="Docking R.T."/>
            <person name="Levasseur A."/>
            <person name="Haridas S."/>
            <person name="Robertson G."/>
            <person name="Birol I."/>
            <person name="Holt R.A."/>
            <person name="Marra M.A."/>
            <person name="Hamelin R.C."/>
            <person name="Hirst M."/>
            <person name="Jones S.J.M."/>
            <person name="Bohlmann J."/>
            <person name="Breuil C."/>
        </authorList>
    </citation>
    <scope>NUCLEOTIDE SEQUENCE [LARGE SCALE GENOMIC DNA]</scope>
    <source>
        <strain evidence="8">kw1407 / UAMH 11150</strain>
    </source>
</reference>
<dbReference type="eggNOG" id="KOG4487">
    <property type="taxonomic scope" value="Eukaryota"/>
</dbReference>
<keyword evidence="3" id="KW-0238">DNA-binding</keyword>
<dbReference type="GeneID" id="25978037"/>
<evidence type="ECO:0000256" key="6">
    <source>
        <dbReference type="ARBA" id="ARBA00038447"/>
    </source>
</evidence>
<evidence type="ECO:0000256" key="3">
    <source>
        <dbReference type="ARBA" id="ARBA00023125"/>
    </source>
</evidence>
<dbReference type="InterPro" id="IPR018607">
    <property type="entry name" value="Ctf8"/>
</dbReference>
<dbReference type="EMBL" id="GL630006">
    <property type="protein sequence ID" value="EFW98936.1"/>
    <property type="molecule type" value="Genomic_DNA"/>
</dbReference>
<accession>F0XV08</accession>
<dbReference type="RefSeq" id="XP_014168419.1">
    <property type="nucleotide sequence ID" value="XM_014312944.1"/>
</dbReference>
<dbReference type="Pfam" id="PF09696">
    <property type="entry name" value="Ctf8"/>
    <property type="match status" value="1"/>
</dbReference>